<dbReference type="SUPFAM" id="SSF46785">
    <property type="entry name" value="Winged helix' DNA-binding domain"/>
    <property type="match status" value="1"/>
</dbReference>
<dbReference type="Gene3D" id="1.10.10.10">
    <property type="entry name" value="Winged helix-like DNA-binding domain superfamily/Winged helix DNA-binding domain"/>
    <property type="match status" value="1"/>
</dbReference>
<dbReference type="SUPFAM" id="SSF52540">
    <property type="entry name" value="P-loop containing nucleoside triphosphate hydrolases"/>
    <property type="match status" value="1"/>
</dbReference>
<keyword evidence="1 3" id="KW-0547">Nucleotide-binding</keyword>
<dbReference type="InterPro" id="IPR002543">
    <property type="entry name" value="FtsK_dom"/>
</dbReference>
<proteinExistence type="predicted"/>
<dbReference type="InterPro" id="IPR050206">
    <property type="entry name" value="FtsK/SpoIIIE/SftA"/>
</dbReference>
<dbReference type="SMART" id="SM00843">
    <property type="entry name" value="Ftsk_gamma"/>
    <property type="match status" value="1"/>
</dbReference>
<accession>A0ABV0BY35</accession>
<dbReference type="Proteomes" id="UP001409291">
    <property type="component" value="Unassembled WGS sequence"/>
</dbReference>
<dbReference type="InterPro" id="IPR036390">
    <property type="entry name" value="WH_DNA-bd_sf"/>
</dbReference>
<dbReference type="InterPro" id="IPR036388">
    <property type="entry name" value="WH-like_DNA-bd_sf"/>
</dbReference>
<name>A0ABV0BY35_9SPHI</name>
<keyword evidence="2 3" id="KW-0067">ATP-binding</keyword>
<reference evidence="5 6" key="1">
    <citation type="submission" date="2024-04" db="EMBL/GenBank/DDBJ databases">
        <title>WGS of bacteria from Torrens River.</title>
        <authorList>
            <person name="Wyrsch E.R."/>
            <person name="Drigo B."/>
        </authorList>
    </citation>
    <scope>NUCLEOTIDE SEQUENCE [LARGE SCALE GENOMIC DNA]</scope>
    <source>
        <strain evidence="5 6">TWI391</strain>
    </source>
</reference>
<sequence length="519" mass="58991">MKDEARLENIDQLTNLIEADSNEHALKEIATLFVSAINDWPSQNQTNINEYIEELHNYFGTPITKDAILSKTTSDSSEDLWRKESAASLLELLDIAEKQYQEEDLKQLIQTIVKYYQNPSVITDPVALLEQFGVYDEKMDLSSYQYPTLELLPSLLQPLFSKMGQEASQYKLPLLLDGSEDLKLRELYHHPNILLAGTIASGKTQFVYNQLVMWLYLYHPAQLKLVICRSKPVDYNTLAILERHFLAALPGVETPLVEGKQVCSTIDAIILECEQRLNLFQKAGVKGVEDYNNKFINRTLDPNLGHRYLPNIVLVMDDIQTFLDENTIKSLIALTRMNLYTGIYLLAVTSQIMSRIITPQLRANFSVRIGMKLMSQNESKKILDCVGAEKLASPGELIYEQGERLGKGTQPYVEYNFIAAICKFISEQRGYPSAYLLPIYEIELPSIGDFDIETRDQLFREAAQLIVMHQQGSTALIQRKLKLGYNRAVRIMDQLEAVGIVGPFEGSKAREVLYPDDTL</sequence>
<dbReference type="Gene3D" id="3.40.50.300">
    <property type="entry name" value="P-loop containing nucleotide triphosphate hydrolases"/>
    <property type="match status" value="1"/>
</dbReference>
<feature type="binding site" evidence="3">
    <location>
        <begin position="197"/>
        <end position="204"/>
    </location>
    <ligand>
        <name>ATP</name>
        <dbReference type="ChEBI" id="CHEBI:30616"/>
    </ligand>
</feature>
<dbReference type="EMBL" id="JBDJNQ010000010">
    <property type="protein sequence ID" value="MEN5379586.1"/>
    <property type="molecule type" value="Genomic_DNA"/>
</dbReference>
<dbReference type="InterPro" id="IPR027417">
    <property type="entry name" value="P-loop_NTPase"/>
</dbReference>
<evidence type="ECO:0000256" key="2">
    <source>
        <dbReference type="ARBA" id="ARBA00022840"/>
    </source>
</evidence>
<evidence type="ECO:0000313" key="5">
    <source>
        <dbReference type="EMBL" id="MEN5379586.1"/>
    </source>
</evidence>
<evidence type="ECO:0000256" key="3">
    <source>
        <dbReference type="PROSITE-ProRule" id="PRU00289"/>
    </source>
</evidence>
<evidence type="ECO:0000256" key="1">
    <source>
        <dbReference type="ARBA" id="ARBA00022741"/>
    </source>
</evidence>
<dbReference type="RefSeq" id="WP_346582414.1">
    <property type="nucleotide sequence ID" value="NZ_JBDJNQ010000010.1"/>
</dbReference>
<dbReference type="PANTHER" id="PTHR22683:SF1">
    <property type="entry name" value="TYPE VII SECRETION SYSTEM PROTEIN ESSC"/>
    <property type="match status" value="1"/>
</dbReference>
<organism evidence="5 6">
    <name type="scientific">Sphingobacterium kitahiroshimense</name>
    <dbReference type="NCBI Taxonomy" id="470446"/>
    <lineage>
        <taxon>Bacteria</taxon>
        <taxon>Pseudomonadati</taxon>
        <taxon>Bacteroidota</taxon>
        <taxon>Sphingobacteriia</taxon>
        <taxon>Sphingobacteriales</taxon>
        <taxon>Sphingobacteriaceae</taxon>
        <taxon>Sphingobacterium</taxon>
    </lineage>
</organism>
<dbReference type="PROSITE" id="PS50901">
    <property type="entry name" value="FTSK"/>
    <property type="match status" value="1"/>
</dbReference>
<dbReference type="InterPro" id="IPR018541">
    <property type="entry name" value="Ftsk_gamma"/>
</dbReference>
<keyword evidence="6" id="KW-1185">Reference proteome</keyword>
<evidence type="ECO:0000313" key="6">
    <source>
        <dbReference type="Proteomes" id="UP001409291"/>
    </source>
</evidence>
<dbReference type="PANTHER" id="PTHR22683">
    <property type="entry name" value="SPORULATION PROTEIN RELATED"/>
    <property type="match status" value="1"/>
</dbReference>
<dbReference type="Pfam" id="PF01580">
    <property type="entry name" value="FtsK_SpoIIIE"/>
    <property type="match status" value="1"/>
</dbReference>
<evidence type="ECO:0000259" key="4">
    <source>
        <dbReference type="PROSITE" id="PS50901"/>
    </source>
</evidence>
<gene>
    <name evidence="5" type="ORF">ABE541_20125</name>
</gene>
<comment type="caution">
    <text evidence="5">The sequence shown here is derived from an EMBL/GenBank/DDBJ whole genome shotgun (WGS) entry which is preliminary data.</text>
</comment>
<feature type="domain" description="FtsK" evidence="4">
    <location>
        <begin position="179"/>
        <end position="380"/>
    </location>
</feature>
<protein>
    <submittedName>
        <fullName evidence="5">DNA translocase FtsK</fullName>
    </submittedName>
</protein>
<dbReference type="Pfam" id="PF09397">
    <property type="entry name" value="FtsK_gamma"/>
    <property type="match status" value="1"/>
</dbReference>